<dbReference type="InterPro" id="IPR000425">
    <property type="entry name" value="MIP"/>
</dbReference>
<evidence type="ECO:0000256" key="7">
    <source>
        <dbReference type="RuleBase" id="RU000477"/>
    </source>
</evidence>
<accession>A0ABP9BU67</accession>
<evidence type="ECO:0000256" key="1">
    <source>
        <dbReference type="ARBA" id="ARBA00004141"/>
    </source>
</evidence>
<feature type="transmembrane region" description="Helical" evidence="8">
    <location>
        <begin position="241"/>
        <end position="267"/>
    </location>
</feature>
<protein>
    <submittedName>
        <fullName evidence="9">MIP/aquaporin family protein</fullName>
    </submittedName>
</protein>
<dbReference type="PANTHER" id="PTHR43829">
    <property type="entry name" value="AQUAPORIN OR AQUAGLYCEROPORIN RELATED"/>
    <property type="match status" value="1"/>
</dbReference>
<dbReference type="Gene3D" id="1.20.1080.10">
    <property type="entry name" value="Glycerol uptake facilitator protein"/>
    <property type="match status" value="1"/>
</dbReference>
<keyword evidence="6 8" id="KW-0472">Membrane</keyword>
<dbReference type="Proteomes" id="UP001500187">
    <property type="component" value="Unassembled WGS sequence"/>
</dbReference>
<proteinExistence type="inferred from homology"/>
<dbReference type="EMBL" id="BAABKP010000006">
    <property type="protein sequence ID" value="GAA4800205.1"/>
    <property type="molecule type" value="Genomic_DNA"/>
</dbReference>
<feature type="transmembrane region" description="Helical" evidence="8">
    <location>
        <begin position="31"/>
        <end position="52"/>
    </location>
</feature>
<evidence type="ECO:0000313" key="9">
    <source>
        <dbReference type="EMBL" id="GAA4800205.1"/>
    </source>
</evidence>
<dbReference type="InterPro" id="IPR023271">
    <property type="entry name" value="Aquaporin-like"/>
</dbReference>
<dbReference type="SUPFAM" id="SSF81338">
    <property type="entry name" value="Aquaporin-like"/>
    <property type="match status" value="1"/>
</dbReference>
<evidence type="ECO:0000256" key="3">
    <source>
        <dbReference type="ARBA" id="ARBA00022448"/>
    </source>
</evidence>
<reference evidence="10" key="1">
    <citation type="journal article" date="2019" name="Int. J. Syst. Evol. Microbiol.">
        <title>The Global Catalogue of Microorganisms (GCM) 10K type strain sequencing project: providing services to taxonomists for standard genome sequencing and annotation.</title>
        <authorList>
            <consortium name="The Broad Institute Genomics Platform"/>
            <consortium name="The Broad Institute Genome Sequencing Center for Infectious Disease"/>
            <person name="Wu L."/>
            <person name="Ma J."/>
        </authorList>
    </citation>
    <scope>NUCLEOTIDE SEQUENCE [LARGE SCALE GENOMIC DNA]</scope>
    <source>
        <strain evidence="10">JCM 18541</strain>
    </source>
</reference>
<gene>
    <name evidence="9" type="ORF">GCM10023352_20250</name>
</gene>
<evidence type="ECO:0000256" key="5">
    <source>
        <dbReference type="ARBA" id="ARBA00022989"/>
    </source>
</evidence>
<name>A0ABP9BU67_9MICC</name>
<dbReference type="PRINTS" id="PR00783">
    <property type="entry name" value="MINTRINSICP"/>
</dbReference>
<evidence type="ECO:0000256" key="8">
    <source>
        <dbReference type="SAM" id="Phobius"/>
    </source>
</evidence>
<comment type="caution">
    <text evidence="9">The sequence shown here is derived from an EMBL/GenBank/DDBJ whole genome shotgun (WGS) entry which is preliminary data.</text>
</comment>
<organism evidence="9 10">
    <name type="scientific">Rothia endophytica</name>
    <dbReference type="NCBI Taxonomy" id="1324766"/>
    <lineage>
        <taxon>Bacteria</taxon>
        <taxon>Bacillati</taxon>
        <taxon>Actinomycetota</taxon>
        <taxon>Actinomycetes</taxon>
        <taxon>Micrococcales</taxon>
        <taxon>Micrococcaceae</taxon>
        <taxon>Rothia</taxon>
    </lineage>
</organism>
<comment type="subcellular location">
    <subcellularLocation>
        <location evidence="1">Membrane</location>
        <topology evidence="1">Multi-pass membrane protein</topology>
    </subcellularLocation>
</comment>
<comment type="similarity">
    <text evidence="2 7">Belongs to the MIP/aquaporin (TC 1.A.8) family.</text>
</comment>
<feature type="transmembrane region" description="Helical" evidence="8">
    <location>
        <begin position="64"/>
        <end position="83"/>
    </location>
</feature>
<dbReference type="InterPro" id="IPR050363">
    <property type="entry name" value="MIP/Aquaporin"/>
</dbReference>
<keyword evidence="3 7" id="KW-0813">Transport</keyword>
<evidence type="ECO:0000256" key="6">
    <source>
        <dbReference type="ARBA" id="ARBA00023136"/>
    </source>
</evidence>
<keyword evidence="10" id="KW-1185">Reference proteome</keyword>
<dbReference type="InterPro" id="IPR022357">
    <property type="entry name" value="MIP_CS"/>
</dbReference>
<dbReference type="PROSITE" id="PS00221">
    <property type="entry name" value="MIP"/>
    <property type="match status" value="1"/>
</dbReference>
<evidence type="ECO:0000313" key="10">
    <source>
        <dbReference type="Proteomes" id="UP001500187"/>
    </source>
</evidence>
<evidence type="ECO:0000256" key="4">
    <source>
        <dbReference type="ARBA" id="ARBA00022692"/>
    </source>
</evidence>
<feature type="transmembrane region" description="Helical" evidence="8">
    <location>
        <begin position="116"/>
        <end position="137"/>
    </location>
</feature>
<feature type="transmembrane region" description="Helical" evidence="8">
    <location>
        <begin position="193"/>
        <end position="214"/>
    </location>
</feature>
<evidence type="ECO:0000256" key="2">
    <source>
        <dbReference type="ARBA" id="ARBA00006175"/>
    </source>
</evidence>
<feature type="transmembrane region" description="Helical" evidence="8">
    <location>
        <begin position="162"/>
        <end position="181"/>
    </location>
</feature>
<keyword evidence="5 8" id="KW-1133">Transmembrane helix</keyword>
<dbReference type="Pfam" id="PF00230">
    <property type="entry name" value="MIP"/>
    <property type="match status" value="1"/>
</dbReference>
<keyword evidence="4 7" id="KW-0812">Transmembrane</keyword>
<dbReference type="PANTHER" id="PTHR43829:SF9">
    <property type="entry name" value="AQUAPORIN-9"/>
    <property type="match status" value="1"/>
</dbReference>
<sequence>MSSLLATGTEASVQASALVNADGTATLLGAFASETLGTFILLLLGAGVVAAVSLPKSGAKGADWINIAFGWGFAVFAAVYVSGPSGAHLNPAVTVGQMVAGNDFAPGIAPSFTAMLVYFAGQFLGAFLGAWGAYLAFKKHFDIVEPGVSRGVFCTAPAIRSYGWNILTEAIGTFVLVGFVVASGQTPSGLGPLAVAIIVVSIGLSLGTPTGYAINPARDLGPRIAHALMPIKNKSASDWSYSWVPVVGPLLGATAAALIVPAILAIAGA</sequence>
<dbReference type="RefSeq" id="WP_345447195.1">
    <property type="nucleotide sequence ID" value="NZ_BAABKP010000006.1"/>
</dbReference>